<evidence type="ECO:0000313" key="2">
    <source>
        <dbReference type="Proteomes" id="UP000565579"/>
    </source>
</evidence>
<dbReference type="RefSeq" id="WP_185104458.1">
    <property type="nucleotide sequence ID" value="NZ_JACHMI010000001.1"/>
</dbReference>
<dbReference type="EMBL" id="JACHMI010000001">
    <property type="protein sequence ID" value="MBB6550134.1"/>
    <property type="molecule type" value="Genomic_DNA"/>
</dbReference>
<dbReference type="SUPFAM" id="SSF51735">
    <property type="entry name" value="NAD(P)-binding Rossmann-fold domains"/>
    <property type="match status" value="1"/>
</dbReference>
<protein>
    <submittedName>
        <fullName evidence="1">Nucleoside-diphosphate-sugar epimerase</fullName>
    </submittedName>
</protein>
<reference evidence="1 2" key="1">
    <citation type="submission" date="2020-08" db="EMBL/GenBank/DDBJ databases">
        <title>Sequencing the genomes of 1000 actinobacteria strains.</title>
        <authorList>
            <person name="Klenk H.-P."/>
        </authorList>
    </citation>
    <scope>NUCLEOTIDE SEQUENCE [LARGE SCALE GENOMIC DNA]</scope>
    <source>
        <strain evidence="1 2">DSM 43768</strain>
    </source>
</reference>
<name>A0A7X0NUZ0_9ACTN</name>
<organism evidence="1 2">
    <name type="scientific">Nonomuraea rubra</name>
    <dbReference type="NCBI Taxonomy" id="46180"/>
    <lineage>
        <taxon>Bacteria</taxon>
        <taxon>Bacillati</taxon>
        <taxon>Actinomycetota</taxon>
        <taxon>Actinomycetes</taxon>
        <taxon>Streptosporangiales</taxon>
        <taxon>Streptosporangiaceae</taxon>
        <taxon>Nonomuraea</taxon>
    </lineage>
</organism>
<evidence type="ECO:0000313" key="1">
    <source>
        <dbReference type="EMBL" id="MBB6550134.1"/>
    </source>
</evidence>
<gene>
    <name evidence="1" type="ORF">HD593_004929</name>
</gene>
<keyword evidence="2" id="KW-1185">Reference proteome</keyword>
<dbReference type="InterPro" id="IPR036291">
    <property type="entry name" value="NAD(P)-bd_dom_sf"/>
</dbReference>
<sequence length="226" mass="24057">MLPAARYGGLRRVALASSFAPVGYSPKPLREFDQADWTDPAGDNTAYIRSKAIAERAASYFIAVEGCGLELAGINPIGIFGLVLGPRLSSSIAMVKAMPEGAVAVVSRCTSVWRTSTRSPICIYAMTHPAPSGERFLAGSTEPISFRGWAENPSWTPPRPVRFSAGLPAARPRPSSIPPRACSRWGLVAIRSRPGHSGTGLFNGCRRSRAAGSLPDAVPPRCRAPR</sequence>
<accession>A0A7X0NUZ0</accession>
<comment type="caution">
    <text evidence="1">The sequence shown here is derived from an EMBL/GenBank/DDBJ whole genome shotgun (WGS) entry which is preliminary data.</text>
</comment>
<dbReference type="AlphaFoldDB" id="A0A7X0NUZ0"/>
<dbReference type="Proteomes" id="UP000565579">
    <property type="component" value="Unassembled WGS sequence"/>
</dbReference>
<proteinExistence type="predicted"/>
<dbReference type="Gene3D" id="3.40.50.720">
    <property type="entry name" value="NAD(P)-binding Rossmann-like Domain"/>
    <property type="match status" value="1"/>
</dbReference>